<name>A0A4R5WQC0_MYCMU</name>
<feature type="domain" description="Ketoreductase" evidence="4">
    <location>
        <begin position="2"/>
        <end position="187"/>
    </location>
</feature>
<sequence>MKNVIITGAGAGIGRETAKLFAAKGGRVVVADIDMPAAKETVEQIVGAGGQAVAYRLDVAIEDEWEAFGEWMFAHFGAPHVLINNAGVMDLGGFVEMSAAQWQREIDINLMSVIYGSRVFAQQMIDDGIRGQIVNLSSAAAYFPSGLEPAYGVAKSAVLMASQALRVELRGKGIGVTAICPGAIRTNLLANGERAGLTADEQAAWRESAGGIQRYAYTSPQKVARVIERAVRWNSAIVPVAPESWLLYGLFRFSPSLTRELLARASFDRLESVLPLANKALTRLTGKQEVRQ</sequence>
<evidence type="ECO:0000313" key="5">
    <source>
        <dbReference type="EMBL" id="TDK93691.1"/>
    </source>
</evidence>
<dbReference type="InterPro" id="IPR057326">
    <property type="entry name" value="KR_dom"/>
</dbReference>
<evidence type="ECO:0000256" key="3">
    <source>
        <dbReference type="RuleBase" id="RU000363"/>
    </source>
</evidence>
<dbReference type="SUPFAM" id="SSF51735">
    <property type="entry name" value="NAD(P)-binding Rossmann-fold domains"/>
    <property type="match status" value="1"/>
</dbReference>
<dbReference type="RefSeq" id="WP_133425354.1">
    <property type="nucleotide sequence ID" value="NZ_SDLO01000001.1"/>
</dbReference>
<evidence type="ECO:0000256" key="1">
    <source>
        <dbReference type="ARBA" id="ARBA00006484"/>
    </source>
</evidence>
<dbReference type="PRINTS" id="PR00081">
    <property type="entry name" value="GDHRDH"/>
</dbReference>
<dbReference type="PANTHER" id="PTHR43391">
    <property type="entry name" value="RETINOL DEHYDROGENASE-RELATED"/>
    <property type="match status" value="1"/>
</dbReference>
<dbReference type="Pfam" id="PF00106">
    <property type="entry name" value="adh_short"/>
    <property type="match status" value="1"/>
</dbReference>
<reference evidence="5 6" key="1">
    <citation type="submission" date="2019-01" db="EMBL/GenBank/DDBJ databases">
        <title>High-quality-draft genome sequences of five non-tuberculosis mycobacteriaceae isolated from a nosocomial environment.</title>
        <authorList>
            <person name="Tiago I."/>
            <person name="Alarico S."/>
            <person name="Pereira S.G."/>
            <person name="Coelho C."/>
            <person name="Maranha A."/>
            <person name="Empadinhas N."/>
        </authorList>
    </citation>
    <scope>NUCLEOTIDE SEQUENCE [LARGE SCALE GENOMIC DNA]</scope>
    <source>
        <strain evidence="5 6">24AIII</strain>
    </source>
</reference>
<protein>
    <submittedName>
        <fullName evidence="5">SDR family NAD(P)-dependent oxidoreductase</fullName>
    </submittedName>
</protein>
<dbReference type="Proteomes" id="UP000294929">
    <property type="component" value="Unassembled WGS sequence"/>
</dbReference>
<dbReference type="Gene3D" id="3.40.50.720">
    <property type="entry name" value="NAD(P)-binding Rossmann-like Domain"/>
    <property type="match status" value="1"/>
</dbReference>
<accession>A0A4R5WQC0</accession>
<dbReference type="InterPro" id="IPR036291">
    <property type="entry name" value="NAD(P)-bd_dom_sf"/>
</dbReference>
<evidence type="ECO:0000313" key="6">
    <source>
        <dbReference type="Proteomes" id="UP000294929"/>
    </source>
</evidence>
<dbReference type="PRINTS" id="PR00080">
    <property type="entry name" value="SDRFAMILY"/>
</dbReference>
<dbReference type="CDD" id="cd05233">
    <property type="entry name" value="SDR_c"/>
    <property type="match status" value="1"/>
</dbReference>
<proteinExistence type="inferred from homology"/>
<evidence type="ECO:0000256" key="2">
    <source>
        <dbReference type="ARBA" id="ARBA00023002"/>
    </source>
</evidence>
<keyword evidence="2" id="KW-0560">Oxidoreductase</keyword>
<dbReference type="AlphaFoldDB" id="A0A4R5WQC0"/>
<gene>
    <name evidence="5" type="ORF">EUA03_00860</name>
</gene>
<dbReference type="EMBL" id="SDLO01000001">
    <property type="protein sequence ID" value="TDK93691.1"/>
    <property type="molecule type" value="Genomic_DNA"/>
</dbReference>
<comment type="caution">
    <text evidence="5">The sequence shown here is derived from an EMBL/GenBank/DDBJ whole genome shotgun (WGS) entry which is preliminary data.</text>
</comment>
<comment type="similarity">
    <text evidence="1 3">Belongs to the short-chain dehydrogenases/reductases (SDR) family.</text>
</comment>
<organism evidence="5 6">
    <name type="scientific">Mycolicibacterium mucogenicum</name>
    <name type="common">Mycobacterium mucogenicum</name>
    <dbReference type="NCBI Taxonomy" id="56689"/>
    <lineage>
        <taxon>Bacteria</taxon>
        <taxon>Bacillati</taxon>
        <taxon>Actinomycetota</taxon>
        <taxon>Actinomycetes</taxon>
        <taxon>Mycobacteriales</taxon>
        <taxon>Mycobacteriaceae</taxon>
        <taxon>Mycolicibacterium</taxon>
    </lineage>
</organism>
<dbReference type="SMART" id="SM00822">
    <property type="entry name" value="PKS_KR"/>
    <property type="match status" value="1"/>
</dbReference>
<dbReference type="InterPro" id="IPR002347">
    <property type="entry name" value="SDR_fam"/>
</dbReference>
<evidence type="ECO:0000259" key="4">
    <source>
        <dbReference type="SMART" id="SM00822"/>
    </source>
</evidence>
<dbReference type="GO" id="GO:0016491">
    <property type="term" value="F:oxidoreductase activity"/>
    <property type="evidence" value="ECO:0007669"/>
    <property type="project" value="UniProtKB-KW"/>
</dbReference>
<dbReference type="PANTHER" id="PTHR43391:SF12">
    <property type="entry name" value="OXIDOREDUCTASE EPHD-RELATED"/>
    <property type="match status" value="1"/>
</dbReference>